<feature type="region of interest" description="Disordered" evidence="1">
    <location>
        <begin position="56"/>
        <end position="79"/>
    </location>
</feature>
<keyword evidence="3" id="KW-1185">Reference proteome</keyword>
<evidence type="ECO:0000313" key="2">
    <source>
        <dbReference type="EMBL" id="TRY98322.1"/>
    </source>
</evidence>
<sequence length="160" mass="18412">MSEGNLGRVDYISEFEFDLFIRPDTCNPRFRVWFNFTVENVRETQSKTVKRFRHLESAQRTEKKEDGRRDLDPTTGQRDMMGGVIKVSRGLEVHLCDQRRPSLGKRGSQWGSFEWLKSGIWWLGDAVLVEASKNGRVLAKCRTSARSHTALGTGPSFYRP</sequence>
<organism evidence="2 3">
    <name type="scientific">Danionella cerebrum</name>
    <dbReference type="NCBI Taxonomy" id="2873325"/>
    <lineage>
        <taxon>Eukaryota</taxon>
        <taxon>Metazoa</taxon>
        <taxon>Chordata</taxon>
        <taxon>Craniata</taxon>
        <taxon>Vertebrata</taxon>
        <taxon>Euteleostomi</taxon>
        <taxon>Actinopterygii</taxon>
        <taxon>Neopterygii</taxon>
        <taxon>Teleostei</taxon>
        <taxon>Ostariophysi</taxon>
        <taxon>Cypriniformes</taxon>
        <taxon>Danionidae</taxon>
        <taxon>Danioninae</taxon>
        <taxon>Danionella</taxon>
    </lineage>
</organism>
<gene>
    <name evidence="2" type="ORF">DNTS_031705</name>
</gene>
<feature type="compositionally biased region" description="Basic and acidic residues" evidence="1">
    <location>
        <begin position="56"/>
        <end position="72"/>
    </location>
</feature>
<dbReference type="EMBL" id="SRMA01025173">
    <property type="protein sequence ID" value="TRY98322.1"/>
    <property type="molecule type" value="Genomic_DNA"/>
</dbReference>
<accession>A0A553R811</accession>
<dbReference type="AlphaFoldDB" id="A0A553R811"/>
<proteinExistence type="predicted"/>
<dbReference type="Proteomes" id="UP000316079">
    <property type="component" value="Unassembled WGS sequence"/>
</dbReference>
<protein>
    <recommendedName>
        <fullName evidence="4">Cytosolic carboxypeptidase N-terminal domain-containing protein</fullName>
    </recommendedName>
</protein>
<name>A0A553R811_9TELE</name>
<dbReference type="STRING" id="623744.A0A553R811"/>
<dbReference type="Gene3D" id="2.60.40.3120">
    <property type="match status" value="1"/>
</dbReference>
<evidence type="ECO:0000256" key="1">
    <source>
        <dbReference type="SAM" id="MobiDB-lite"/>
    </source>
</evidence>
<comment type="caution">
    <text evidence="2">The sequence shown here is derived from an EMBL/GenBank/DDBJ whole genome shotgun (WGS) entry which is preliminary data.</text>
</comment>
<reference evidence="2 3" key="1">
    <citation type="journal article" date="2019" name="Sci. Data">
        <title>Hybrid genome assembly and annotation of Danionella translucida.</title>
        <authorList>
            <person name="Kadobianskyi M."/>
            <person name="Schulze L."/>
            <person name="Schuelke M."/>
            <person name="Judkewitz B."/>
        </authorList>
    </citation>
    <scope>NUCLEOTIDE SEQUENCE [LARGE SCALE GENOMIC DNA]</scope>
    <source>
        <strain evidence="2 3">Bolton</strain>
    </source>
</reference>
<dbReference type="OrthoDB" id="10253041at2759"/>
<evidence type="ECO:0008006" key="4">
    <source>
        <dbReference type="Google" id="ProtNLM"/>
    </source>
</evidence>
<evidence type="ECO:0000313" key="3">
    <source>
        <dbReference type="Proteomes" id="UP000316079"/>
    </source>
</evidence>